<feature type="region of interest" description="Disordered" evidence="1">
    <location>
        <begin position="30"/>
        <end position="67"/>
    </location>
</feature>
<reference evidence="2" key="1">
    <citation type="submission" date="2024-03" db="EMBL/GenBank/DDBJ databases">
        <authorList>
            <consortium name="ELIXIR-Norway"/>
            <consortium name="Elixir Norway"/>
        </authorList>
    </citation>
    <scope>NUCLEOTIDE SEQUENCE</scope>
</reference>
<gene>
    <name evidence="2" type="ORF">CSSPJE1EN2_LOCUS18797</name>
</gene>
<feature type="compositionally biased region" description="Low complexity" evidence="1">
    <location>
        <begin position="39"/>
        <end position="52"/>
    </location>
</feature>
<keyword evidence="3" id="KW-1185">Reference proteome</keyword>
<evidence type="ECO:0000313" key="3">
    <source>
        <dbReference type="Proteomes" id="UP001497522"/>
    </source>
</evidence>
<evidence type="ECO:0000256" key="1">
    <source>
        <dbReference type="SAM" id="MobiDB-lite"/>
    </source>
</evidence>
<accession>A0ABP1BLX5</accession>
<dbReference type="Proteomes" id="UP001497522">
    <property type="component" value="Chromosome 5"/>
</dbReference>
<sequence>MPDRRYSLDEQRFSSLLLFSRNVDLSHPRHCGWDDLPQSGGSSSSSSSSSSSVGTLNSRQSVPHRATLEVRRTSVEGFIGSTLKRVLEFAGDSFAVKKARFSSVARPLWQS</sequence>
<name>A0ABP1BLX5_9BRYO</name>
<proteinExistence type="predicted"/>
<organism evidence="2 3">
    <name type="scientific">Sphagnum jensenii</name>
    <dbReference type="NCBI Taxonomy" id="128206"/>
    <lineage>
        <taxon>Eukaryota</taxon>
        <taxon>Viridiplantae</taxon>
        <taxon>Streptophyta</taxon>
        <taxon>Embryophyta</taxon>
        <taxon>Bryophyta</taxon>
        <taxon>Sphagnophytina</taxon>
        <taxon>Sphagnopsida</taxon>
        <taxon>Sphagnales</taxon>
        <taxon>Sphagnaceae</taxon>
        <taxon>Sphagnum</taxon>
    </lineage>
</organism>
<dbReference type="EMBL" id="OZ023706">
    <property type="protein sequence ID" value="CAK9876755.1"/>
    <property type="molecule type" value="Genomic_DNA"/>
</dbReference>
<evidence type="ECO:0000313" key="2">
    <source>
        <dbReference type="EMBL" id="CAK9876755.1"/>
    </source>
</evidence>
<protein>
    <submittedName>
        <fullName evidence="2">Uncharacterized protein</fullName>
    </submittedName>
</protein>